<feature type="domain" description="BHLH" evidence="1">
    <location>
        <begin position="145"/>
        <end position="209"/>
    </location>
</feature>
<dbReference type="Proteomes" id="UP000573603">
    <property type="component" value="Unassembled WGS sequence"/>
</dbReference>
<dbReference type="PROSITE" id="PS50888">
    <property type="entry name" value="BHLH"/>
    <property type="match status" value="1"/>
</dbReference>
<dbReference type="AlphaFoldDB" id="A0A8H4YNV2"/>
<keyword evidence="3" id="KW-1185">Reference proteome</keyword>
<proteinExistence type="predicted"/>
<name>A0A8H4YNV2_9HYPO</name>
<dbReference type="Pfam" id="PF00010">
    <property type="entry name" value="HLH"/>
    <property type="match status" value="1"/>
</dbReference>
<dbReference type="InterPro" id="IPR036638">
    <property type="entry name" value="HLH_DNA-bd_sf"/>
</dbReference>
<protein>
    <recommendedName>
        <fullName evidence="1">BHLH domain-containing protein</fullName>
    </recommendedName>
</protein>
<dbReference type="InterPro" id="IPR011598">
    <property type="entry name" value="bHLH_dom"/>
</dbReference>
<dbReference type="SUPFAM" id="SSF47459">
    <property type="entry name" value="HLH, helix-loop-helix DNA-binding domain"/>
    <property type="match status" value="1"/>
</dbReference>
<dbReference type="GO" id="GO:0046983">
    <property type="term" value="F:protein dimerization activity"/>
    <property type="evidence" value="ECO:0007669"/>
    <property type="project" value="InterPro"/>
</dbReference>
<sequence length="227" mass="25424">MAALEFSCPLSTIPQSLDYPQLQMHLDLALKQSITQNLPWDLDQYLASEYISNASSSAGPSDYVETGYPLDYVPSPNAAPNHETNIGSPRNRTREFKATVEQNNQLSAETDLPDNASHIPDMQLQAASRRAKSRRQPITLNTPVHVRECHNHVEKQYRARLKLQFERLLAVLPASKTRSPADRDTISNSGQVLSRGQVLDLARERILQLEEELAMKISTMPTGDSFV</sequence>
<reference evidence="2 3" key="1">
    <citation type="journal article" date="2020" name="BMC Genomics">
        <title>Correction to: Identification and distribution of gene clusters required for synthesis of sphingolipid metabolism inhibitors in diverse species of the filamentous fungus Fusarium.</title>
        <authorList>
            <person name="Kim H.S."/>
            <person name="Lohmar J.M."/>
            <person name="Busman M."/>
            <person name="Brown D.W."/>
            <person name="Naumann T.A."/>
            <person name="Divon H.H."/>
            <person name="Lysoe E."/>
            <person name="Uhlig S."/>
            <person name="Proctor R.H."/>
        </authorList>
    </citation>
    <scope>NUCLEOTIDE SEQUENCE [LARGE SCALE GENOMIC DNA]</scope>
    <source>
        <strain evidence="2 3">NRRL 25214</strain>
    </source>
</reference>
<comment type="caution">
    <text evidence="2">The sequence shown here is derived from an EMBL/GenBank/DDBJ whole genome shotgun (WGS) entry which is preliminary data.</text>
</comment>
<evidence type="ECO:0000313" key="2">
    <source>
        <dbReference type="EMBL" id="KAF5231436.1"/>
    </source>
</evidence>
<gene>
    <name evidence="2" type="ORF">FANTH_13416</name>
</gene>
<evidence type="ECO:0000259" key="1">
    <source>
        <dbReference type="PROSITE" id="PS50888"/>
    </source>
</evidence>
<dbReference type="Gene3D" id="4.10.280.10">
    <property type="entry name" value="Helix-loop-helix DNA-binding domain"/>
    <property type="match status" value="1"/>
</dbReference>
<accession>A0A8H4YNV2</accession>
<dbReference type="EMBL" id="JABEVY010000482">
    <property type="protein sequence ID" value="KAF5231436.1"/>
    <property type="molecule type" value="Genomic_DNA"/>
</dbReference>
<organism evidence="2 3">
    <name type="scientific">Fusarium anthophilum</name>
    <dbReference type="NCBI Taxonomy" id="48485"/>
    <lineage>
        <taxon>Eukaryota</taxon>
        <taxon>Fungi</taxon>
        <taxon>Dikarya</taxon>
        <taxon>Ascomycota</taxon>
        <taxon>Pezizomycotina</taxon>
        <taxon>Sordariomycetes</taxon>
        <taxon>Hypocreomycetidae</taxon>
        <taxon>Hypocreales</taxon>
        <taxon>Nectriaceae</taxon>
        <taxon>Fusarium</taxon>
        <taxon>Fusarium fujikuroi species complex</taxon>
    </lineage>
</organism>
<dbReference type="SMART" id="SM00353">
    <property type="entry name" value="HLH"/>
    <property type="match status" value="1"/>
</dbReference>
<evidence type="ECO:0000313" key="3">
    <source>
        <dbReference type="Proteomes" id="UP000573603"/>
    </source>
</evidence>